<protein>
    <submittedName>
        <fullName evidence="2">Uncharacterized protein</fullName>
    </submittedName>
</protein>
<feature type="transmembrane region" description="Helical" evidence="1">
    <location>
        <begin position="6"/>
        <end position="27"/>
    </location>
</feature>
<keyword evidence="1" id="KW-1133">Transmembrane helix</keyword>
<proteinExistence type="predicted"/>
<accession>A0AAE1VFZ4</accession>
<reference evidence="2" key="1">
    <citation type="submission" date="2023-12" db="EMBL/GenBank/DDBJ databases">
        <title>Genome assembly of Anisodus tanguticus.</title>
        <authorList>
            <person name="Wang Y.-J."/>
        </authorList>
    </citation>
    <scope>NUCLEOTIDE SEQUENCE</scope>
    <source>
        <strain evidence="2">KB-2021</strain>
        <tissue evidence="2">Leaf</tissue>
    </source>
</reference>
<dbReference type="Proteomes" id="UP001291623">
    <property type="component" value="Unassembled WGS sequence"/>
</dbReference>
<keyword evidence="1" id="KW-0472">Membrane</keyword>
<evidence type="ECO:0000313" key="3">
    <source>
        <dbReference type="Proteomes" id="UP001291623"/>
    </source>
</evidence>
<evidence type="ECO:0000256" key="1">
    <source>
        <dbReference type="SAM" id="Phobius"/>
    </source>
</evidence>
<dbReference type="EMBL" id="JAVYJV010000011">
    <property type="protein sequence ID" value="KAK4359979.1"/>
    <property type="molecule type" value="Genomic_DNA"/>
</dbReference>
<sequence length="122" mass="12440">MDALDVLGIILLIFVFVGVFMFIIELCTNCRAKEIRATRLVVAASSVHVNVYGGNRNNQTAAARAGGGAAQGGGGAKDVTIDIHDGISGKVPSFCRSTGDGSTAVPDGSKGCAKDVTIVLMA</sequence>
<name>A0AAE1VFZ4_9SOLA</name>
<comment type="caution">
    <text evidence="2">The sequence shown here is derived from an EMBL/GenBank/DDBJ whole genome shotgun (WGS) entry which is preliminary data.</text>
</comment>
<evidence type="ECO:0000313" key="2">
    <source>
        <dbReference type="EMBL" id="KAK4359979.1"/>
    </source>
</evidence>
<keyword evidence="1" id="KW-0812">Transmembrane</keyword>
<dbReference type="AlphaFoldDB" id="A0AAE1VFZ4"/>
<gene>
    <name evidence="2" type="ORF">RND71_022208</name>
</gene>
<organism evidence="2 3">
    <name type="scientific">Anisodus tanguticus</name>
    <dbReference type="NCBI Taxonomy" id="243964"/>
    <lineage>
        <taxon>Eukaryota</taxon>
        <taxon>Viridiplantae</taxon>
        <taxon>Streptophyta</taxon>
        <taxon>Embryophyta</taxon>
        <taxon>Tracheophyta</taxon>
        <taxon>Spermatophyta</taxon>
        <taxon>Magnoliopsida</taxon>
        <taxon>eudicotyledons</taxon>
        <taxon>Gunneridae</taxon>
        <taxon>Pentapetalae</taxon>
        <taxon>asterids</taxon>
        <taxon>lamiids</taxon>
        <taxon>Solanales</taxon>
        <taxon>Solanaceae</taxon>
        <taxon>Solanoideae</taxon>
        <taxon>Hyoscyameae</taxon>
        <taxon>Anisodus</taxon>
    </lineage>
</organism>
<keyword evidence="3" id="KW-1185">Reference proteome</keyword>